<protein>
    <submittedName>
        <fullName evidence="2">Uncharacterized protein</fullName>
    </submittedName>
</protein>
<feature type="non-terminal residue" evidence="2">
    <location>
        <position position="1"/>
    </location>
</feature>
<name>A0A9P6SZP5_9FUNG</name>
<dbReference type="EMBL" id="JAAAID010000900">
    <property type="protein sequence ID" value="KAG0013042.1"/>
    <property type="molecule type" value="Genomic_DNA"/>
</dbReference>
<keyword evidence="1" id="KW-0732">Signal</keyword>
<dbReference type="Proteomes" id="UP000703661">
    <property type="component" value="Unassembled WGS sequence"/>
</dbReference>
<evidence type="ECO:0000313" key="3">
    <source>
        <dbReference type="Proteomes" id="UP000703661"/>
    </source>
</evidence>
<dbReference type="AlphaFoldDB" id="A0A9P6SZP5"/>
<feature type="chain" id="PRO_5040116530" evidence="1">
    <location>
        <begin position="26"/>
        <end position="157"/>
    </location>
</feature>
<keyword evidence="3" id="KW-1185">Reference proteome</keyword>
<accession>A0A9P6SZP5</accession>
<reference evidence="2" key="1">
    <citation type="journal article" date="2020" name="Fungal Divers.">
        <title>Resolving the Mortierellaceae phylogeny through synthesis of multi-gene phylogenetics and phylogenomics.</title>
        <authorList>
            <person name="Vandepol N."/>
            <person name="Liber J."/>
            <person name="Desiro A."/>
            <person name="Na H."/>
            <person name="Kennedy M."/>
            <person name="Barry K."/>
            <person name="Grigoriev I.V."/>
            <person name="Miller A.N."/>
            <person name="O'Donnell K."/>
            <person name="Stajich J.E."/>
            <person name="Bonito G."/>
        </authorList>
    </citation>
    <scope>NUCLEOTIDE SEQUENCE</scope>
    <source>
        <strain evidence="2">NRRL 2769</strain>
    </source>
</reference>
<comment type="caution">
    <text evidence="2">The sequence shown here is derived from an EMBL/GenBank/DDBJ whole genome shotgun (WGS) entry which is preliminary data.</text>
</comment>
<proteinExistence type="predicted"/>
<organism evidence="2 3">
    <name type="scientific">Entomortierella chlamydospora</name>
    <dbReference type="NCBI Taxonomy" id="101097"/>
    <lineage>
        <taxon>Eukaryota</taxon>
        <taxon>Fungi</taxon>
        <taxon>Fungi incertae sedis</taxon>
        <taxon>Mucoromycota</taxon>
        <taxon>Mortierellomycotina</taxon>
        <taxon>Mortierellomycetes</taxon>
        <taxon>Mortierellales</taxon>
        <taxon>Mortierellaceae</taxon>
        <taxon>Entomortierella</taxon>
    </lineage>
</organism>
<sequence>DGECLEPKHFVLLSFAVMLYSYADTAEVLISVGRGHGNTTAQSGHCGLSSGLVGNWVRYSMPCTLALTQYHADTLARSETPWCTISLVGFSDLVQGLPELQPTRRCVSLSDMAYYDASNDGLDMDVISKKQWSCLPLTGFDVKILLTWRFESVLGPD</sequence>
<gene>
    <name evidence="2" type="ORF">BGZ80_011350</name>
</gene>
<evidence type="ECO:0000313" key="2">
    <source>
        <dbReference type="EMBL" id="KAG0013042.1"/>
    </source>
</evidence>
<feature type="signal peptide" evidence="1">
    <location>
        <begin position="1"/>
        <end position="25"/>
    </location>
</feature>
<evidence type="ECO:0000256" key="1">
    <source>
        <dbReference type="SAM" id="SignalP"/>
    </source>
</evidence>